<dbReference type="Pfam" id="PF02390">
    <property type="entry name" value="Methyltransf_4"/>
    <property type="match status" value="1"/>
</dbReference>
<feature type="binding site" evidence="7">
    <location>
        <position position="85"/>
    </location>
    <ligand>
        <name>S-adenosyl-L-methionine</name>
        <dbReference type="ChEBI" id="CHEBI:59789"/>
    </ligand>
</feature>
<dbReference type="Proteomes" id="UP001524499">
    <property type="component" value="Unassembled WGS sequence"/>
</dbReference>
<dbReference type="PANTHER" id="PTHR23417:SF14">
    <property type="entry name" value="PENTACOTRIPEPTIDE-REPEAT REGION OF PRORP DOMAIN-CONTAINING PROTEIN"/>
    <property type="match status" value="1"/>
</dbReference>
<comment type="function">
    <text evidence="2 7">Catalyzes the formation of N(7)-methylguanine at position 46 (m7G46) in tRNA.</text>
</comment>
<dbReference type="SUPFAM" id="SSF53335">
    <property type="entry name" value="S-adenosyl-L-methionine-dependent methyltransferases"/>
    <property type="match status" value="1"/>
</dbReference>
<feature type="binding site" evidence="7">
    <location>
        <position position="171"/>
    </location>
    <ligand>
        <name>substrate</name>
    </ligand>
</feature>
<proteinExistence type="inferred from homology"/>
<feature type="binding site" evidence="7">
    <location>
        <begin position="208"/>
        <end position="211"/>
    </location>
    <ligand>
        <name>substrate</name>
    </ligand>
</feature>
<dbReference type="EC" id="2.1.1.33" evidence="7"/>
<dbReference type="InterPro" id="IPR029063">
    <property type="entry name" value="SAM-dependent_MTases_sf"/>
</dbReference>
<feature type="binding site" evidence="7">
    <location>
        <position position="60"/>
    </location>
    <ligand>
        <name>S-adenosyl-L-methionine</name>
        <dbReference type="ChEBI" id="CHEBI:59789"/>
    </ligand>
</feature>
<accession>A0ABT1TBL8</accession>
<keyword evidence="4 7" id="KW-0808">Transferase</keyword>
<evidence type="ECO:0000256" key="5">
    <source>
        <dbReference type="ARBA" id="ARBA00022691"/>
    </source>
</evidence>
<name>A0ABT1TBL8_9GAMM</name>
<organism evidence="8 9">
    <name type="scientific">Methylomonas subterranea</name>
    <dbReference type="NCBI Taxonomy" id="2952225"/>
    <lineage>
        <taxon>Bacteria</taxon>
        <taxon>Pseudomonadati</taxon>
        <taxon>Pseudomonadota</taxon>
        <taxon>Gammaproteobacteria</taxon>
        <taxon>Methylococcales</taxon>
        <taxon>Methylococcaceae</taxon>
        <taxon>Methylomonas</taxon>
    </lineage>
</organism>
<dbReference type="EMBL" id="JANIBJ010000002">
    <property type="protein sequence ID" value="MCQ8102854.1"/>
    <property type="molecule type" value="Genomic_DNA"/>
</dbReference>
<evidence type="ECO:0000256" key="1">
    <source>
        <dbReference type="ARBA" id="ARBA00000142"/>
    </source>
</evidence>
<dbReference type="Gene3D" id="3.40.50.150">
    <property type="entry name" value="Vaccinia Virus protein VP39"/>
    <property type="match status" value="1"/>
</dbReference>
<reference evidence="8 9" key="1">
    <citation type="submission" date="2022-07" db="EMBL/GenBank/DDBJ databases">
        <title>Methylomonas rivi sp. nov., Methylomonas rosea sp. nov., Methylomonas aureus sp. nov. and Methylomonas subterranea sp. nov., four novel methanotrophs isolated from a freshwater creek and the deep terrestrial subsurface.</title>
        <authorList>
            <person name="Abin C."/>
            <person name="Sankaranarayanan K."/>
            <person name="Garner C."/>
            <person name="Sindelar R."/>
            <person name="Kotary K."/>
            <person name="Garner R."/>
            <person name="Barclay S."/>
            <person name="Lawson P."/>
            <person name="Krumholz L."/>
        </authorList>
    </citation>
    <scope>NUCLEOTIDE SEQUENCE [LARGE SCALE GENOMIC DNA]</scope>
    <source>
        <strain evidence="8 9">SURF-2</strain>
    </source>
</reference>
<keyword evidence="9" id="KW-1185">Reference proteome</keyword>
<dbReference type="HAMAP" id="MF_01057">
    <property type="entry name" value="tRNA_methyltr_TrmB"/>
    <property type="match status" value="1"/>
</dbReference>
<sequence>MNEPQKIDPSRIKSFIRRQGRATAGQKQALETHWDKYCLSPQADFNADRVFGRQAPLIVEIGFGNGDSLAAMAEAHPDLNYLGIEVHRPGVGHLIMLLEQRGISNVRIYHHDAIEILEQKIPDHSLAGLHLFFPDPWHKRRHHKRRIVRPSFLELLNKKLAVGGYFHAATDWRDYAKDMLNTLSADGGLKNASPAGDYCPRPDYRPLTKFENRGLRLGHGVWDLIFLKQ</sequence>
<evidence type="ECO:0000256" key="4">
    <source>
        <dbReference type="ARBA" id="ARBA00022679"/>
    </source>
</evidence>
<evidence type="ECO:0000313" key="9">
    <source>
        <dbReference type="Proteomes" id="UP001524499"/>
    </source>
</evidence>
<evidence type="ECO:0000256" key="6">
    <source>
        <dbReference type="ARBA" id="ARBA00022694"/>
    </source>
</evidence>
<protein>
    <recommendedName>
        <fullName evidence="7">tRNA (guanine-N(7)-)-methyltransferase</fullName>
        <ecNumber evidence="7">2.1.1.33</ecNumber>
    </recommendedName>
    <alternativeName>
        <fullName evidence="7">tRNA (guanine(46)-N(7))-methyltransferase</fullName>
    </alternativeName>
    <alternativeName>
        <fullName evidence="7">tRNA(m7G46)-methyltransferase</fullName>
    </alternativeName>
</protein>
<comment type="caution">
    <text evidence="8">The sequence shown here is derived from an EMBL/GenBank/DDBJ whole genome shotgun (WGS) entry which is preliminary data.</text>
</comment>
<keyword evidence="6 7" id="KW-0819">tRNA processing</keyword>
<dbReference type="RefSeq" id="WP_256600473.1">
    <property type="nucleotide sequence ID" value="NZ_JANIBJ010000002.1"/>
</dbReference>
<feature type="binding site" evidence="7">
    <location>
        <position position="139"/>
    </location>
    <ligand>
        <name>substrate</name>
    </ligand>
</feature>
<dbReference type="CDD" id="cd02440">
    <property type="entry name" value="AdoMet_MTases"/>
    <property type="match status" value="1"/>
</dbReference>
<keyword evidence="5 7" id="KW-0949">S-adenosyl-L-methionine</keyword>
<keyword evidence="3 7" id="KW-0489">Methyltransferase</keyword>
<feature type="binding site" evidence="7">
    <location>
        <position position="112"/>
    </location>
    <ligand>
        <name>S-adenosyl-L-methionine</name>
        <dbReference type="ChEBI" id="CHEBI:59789"/>
    </ligand>
</feature>
<dbReference type="NCBIfam" id="TIGR00091">
    <property type="entry name" value="tRNA (guanosine(46)-N7)-methyltransferase TrmB"/>
    <property type="match status" value="1"/>
</dbReference>
<comment type="pathway">
    <text evidence="7">tRNA modification; N(7)-methylguanine-tRNA biosynthesis.</text>
</comment>
<evidence type="ECO:0000313" key="8">
    <source>
        <dbReference type="EMBL" id="MCQ8102854.1"/>
    </source>
</evidence>
<feature type="binding site" evidence="7">
    <location>
        <position position="135"/>
    </location>
    <ligand>
        <name>S-adenosyl-L-methionine</name>
        <dbReference type="ChEBI" id="CHEBI:59789"/>
    </ligand>
</feature>
<evidence type="ECO:0000256" key="3">
    <source>
        <dbReference type="ARBA" id="ARBA00022603"/>
    </source>
</evidence>
<comment type="similarity">
    <text evidence="7">Belongs to the class I-like SAM-binding methyltransferase superfamily. TrmB family.</text>
</comment>
<evidence type="ECO:0000256" key="7">
    <source>
        <dbReference type="HAMAP-Rule" id="MF_01057"/>
    </source>
</evidence>
<dbReference type="PANTHER" id="PTHR23417">
    <property type="entry name" value="3-DEOXY-D-MANNO-OCTULOSONIC-ACID TRANSFERASE/TRNA GUANINE-N 7 - -METHYLTRANSFERASE"/>
    <property type="match status" value="1"/>
</dbReference>
<gene>
    <name evidence="7 8" type="primary">trmB</name>
    <name evidence="8" type="ORF">NP590_01950</name>
</gene>
<dbReference type="InterPro" id="IPR055361">
    <property type="entry name" value="tRNA_methyltr_TrmB_bact"/>
</dbReference>
<comment type="caution">
    <text evidence="7">Lacks conserved residue(s) required for the propagation of feature annotation.</text>
</comment>
<comment type="catalytic activity">
    <reaction evidence="1 7">
        <text>guanosine(46) in tRNA + S-adenosyl-L-methionine = N(7)-methylguanosine(46) in tRNA + S-adenosyl-L-homocysteine</text>
        <dbReference type="Rhea" id="RHEA:42708"/>
        <dbReference type="Rhea" id="RHEA-COMP:10188"/>
        <dbReference type="Rhea" id="RHEA-COMP:10189"/>
        <dbReference type="ChEBI" id="CHEBI:57856"/>
        <dbReference type="ChEBI" id="CHEBI:59789"/>
        <dbReference type="ChEBI" id="CHEBI:74269"/>
        <dbReference type="ChEBI" id="CHEBI:74480"/>
        <dbReference type="EC" id="2.1.1.33"/>
    </reaction>
</comment>
<evidence type="ECO:0000256" key="2">
    <source>
        <dbReference type="ARBA" id="ARBA00003015"/>
    </source>
</evidence>
<dbReference type="PROSITE" id="PS51625">
    <property type="entry name" value="SAM_MT_TRMB"/>
    <property type="match status" value="1"/>
</dbReference>
<dbReference type="GO" id="GO:0008176">
    <property type="term" value="F:tRNA (guanine(46)-N7)-methyltransferase activity"/>
    <property type="evidence" value="ECO:0007669"/>
    <property type="project" value="UniProtKB-EC"/>
</dbReference>
<dbReference type="InterPro" id="IPR003358">
    <property type="entry name" value="tRNA_(Gua-N-7)_MeTrfase_Trmb"/>
</dbReference>